<dbReference type="InterPro" id="IPR007781">
    <property type="entry name" value="NAGLU"/>
</dbReference>
<dbReference type="Proteomes" id="UP000257109">
    <property type="component" value="Unassembled WGS sequence"/>
</dbReference>
<feature type="domain" description="Alpha-N-acetylglucosaminidase tim-barrel" evidence="3">
    <location>
        <begin position="157"/>
        <end position="292"/>
    </location>
</feature>
<sequence>MLKLGYVFLILILTPLLPAALSKYEAIEPLLQRLNSKRAPPSVQEAAALGVLKRLLPTHFSSFEFKIVSKDVCGGDSCFLINNHKKSSRNEPEIIIRGTTAVEIASGLHWYLKYWCGVHVSWDKTGGIQTTSVPEPGSLPRLNDEGLKIKRPVPWNYYQNVVTSNSYVWWDWERWEKEVDWMALQGVNLPLAFTGQEAIWQKDFNISSDDLNNYFGGPAFLAWARMGNLHGWGGPLSQNWLDQQLVLQKQIISRMLELGMTPVLPSFSGNVPAALTKIFPLAKITRLGDWYFTSLLYDCSFFRVIFFNWLVLDMLLKKTYLSFKTSSLPCIYHLRYFIIIASRNTVDGDPRWCCTYLLDPSDPLFVEIGEAFIKKQIKDSPRDDPKFEVWDDEVSLIMTWLWNSMTSKISWNYIYGRISLRHSMKKDFAACYDIESKIFNSRQGTFSIIWDSEWVMDQVGPVPRIEDVQS</sequence>
<dbReference type="InterPro" id="IPR024240">
    <property type="entry name" value="NAGLU_N"/>
</dbReference>
<dbReference type="EMBL" id="QJKJ01002106">
    <property type="protein sequence ID" value="RDY04288.1"/>
    <property type="molecule type" value="Genomic_DNA"/>
</dbReference>
<dbReference type="GO" id="GO:0016787">
    <property type="term" value="F:hydrolase activity"/>
    <property type="evidence" value="ECO:0007669"/>
    <property type="project" value="UniProtKB-KW"/>
</dbReference>
<organism evidence="5 6">
    <name type="scientific">Mucuna pruriens</name>
    <name type="common">Velvet bean</name>
    <name type="synonym">Dolichos pruriens</name>
    <dbReference type="NCBI Taxonomy" id="157652"/>
    <lineage>
        <taxon>Eukaryota</taxon>
        <taxon>Viridiplantae</taxon>
        <taxon>Streptophyta</taxon>
        <taxon>Embryophyta</taxon>
        <taxon>Tracheophyta</taxon>
        <taxon>Spermatophyta</taxon>
        <taxon>Magnoliopsida</taxon>
        <taxon>eudicotyledons</taxon>
        <taxon>Gunneridae</taxon>
        <taxon>Pentapetalae</taxon>
        <taxon>rosids</taxon>
        <taxon>fabids</taxon>
        <taxon>Fabales</taxon>
        <taxon>Fabaceae</taxon>
        <taxon>Papilionoideae</taxon>
        <taxon>50 kb inversion clade</taxon>
        <taxon>NPAAA clade</taxon>
        <taxon>indigoferoid/millettioid clade</taxon>
        <taxon>Phaseoleae</taxon>
        <taxon>Mucuna</taxon>
    </lineage>
</organism>
<dbReference type="AlphaFoldDB" id="A0A371HNA9"/>
<keyword evidence="6" id="KW-1185">Reference proteome</keyword>
<dbReference type="Pfam" id="PF12971">
    <property type="entry name" value="NAGLU_N"/>
    <property type="match status" value="1"/>
</dbReference>
<evidence type="ECO:0000256" key="1">
    <source>
        <dbReference type="ARBA" id="ARBA00022801"/>
    </source>
</evidence>
<protein>
    <submittedName>
        <fullName evidence="5">Alpha-N-acetylglucosaminidase</fullName>
    </submittedName>
</protein>
<dbReference type="PANTHER" id="PTHR12872:SF1">
    <property type="entry name" value="ALPHA-N-ACETYLGLUCOSAMINIDASE"/>
    <property type="match status" value="1"/>
</dbReference>
<accession>A0A371HNA9</accession>
<reference evidence="5" key="1">
    <citation type="submission" date="2018-05" db="EMBL/GenBank/DDBJ databases">
        <title>Draft genome of Mucuna pruriens seed.</title>
        <authorList>
            <person name="Nnadi N.E."/>
            <person name="Vos R."/>
            <person name="Hasami M.H."/>
            <person name="Devisetty U.K."/>
            <person name="Aguiy J.C."/>
        </authorList>
    </citation>
    <scope>NUCLEOTIDE SEQUENCE [LARGE SCALE GENOMIC DNA]</scope>
    <source>
        <strain evidence="5">JCA_2017</strain>
    </source>
</reference>
<feature type="domain" description="Alpha-N-acetylglucosaminidase N-terminal" evidence="4">
    <location>
        <begin position="47"/>
        <end position="140"/>
    </location>
</feature>
<proteinExistence type="predicted"/>
<name>A0A371HNA9_MUCPR</name>
<evidence type="ECO:0000313" key="5">
    <source>
        <dbReference type="EMBL" id="RDY04288.1"/>
    </source>
</evidence>
<feature type="chain" id="PRO_5017017981" evidence="2">
    <location>
        <begin position="23"/>
        <end position="470"/>
    </location>
</feature>
<dbReference type="Pfam" id="PF05089">
    <property type="entry name" value="NAGLU"/>
    <property type="match status" value="1"/>
</dbReference>
<dbReference type="OrthoDB" id="64736at2759"/>
<gene>
    <name evidence="5" type="primary">NAGLU</name>
    <name evidence="5" type="ORF">CR513_12007</name>
</gene>
<dbReference type="InterPro" id="IPR024733">
    <property type="entry name" value="NAGLU_tim-barrel"/>
</dbReference>
<feature type="signal peptide" evidence="2">
    <location>
        <begin position="1"/>
        <end position="22"/>
    </location>
</feature>
<dbReference type="PANTHER" id="PTHR12872">
    <property type="entry name" value="ALPHA-N-ACETYLGLUCOSAMINIDASE"/>
    <property type="match status" value="1"/>
</dbReference>
<keyword evidence="1" id="KW-0378">Hydrolase</keyword>
<evidence type="ECO:0000259" key="3">
    <source>
        <dbReference type="Pfam" id="PF05089"/>
    </source>
</evidence>
<comment type="caution">
    <text evidence="5">The sequence shown here is derived from an EMBL/GenBank/DDBJ whole genome shotgun (WGS) entry which is preliminary data.</text>
</comment>
<feature type="non-terminal residue" evidence="5">
    <location>
        <position position="1"/>
    </location>
</feature>
<dbReference type="Gene3D" id="3.20.20.80">
    <property type="entry name" value="Glycosidases"/>
    <property type="match status" value="2"/>
</dbReference>
<dbReference type="Gene3D" id="3.30.379.10">
    <property type="entry name" value="Chitobiase/beta-hexosaminidase domain 2-like"/>
    <property type="match status" value="1"/>
</dbReference>
<evidence type="ECO:0000313" key="6">
    <source>
        <dbReference type="Proteomes" id="UP000257109"/>
    </source>
</evidence>
<dbReference type="STRING" id="157652.A0A371HNA9"/>
<keyword evidence="2" id="KW-0732">Signal</keyword>
<dbReference type="InterPro" id="IPR029018">
    <property type="entry name" value="Hex-like_dom2"/>
</dbReference>
<evidence type="ECO:0000256" key="2">
    <source>
        <dbReference type="SAM" id="SignalP"/>
    </source>
</evidence>
<evidence type="ECO:0000259" key="4">
    <source>
        <dbReference type="Pfam" id="PF12971"/>
    </source>
</evidence>